<dbReference type="AlphaFoldDB" id="A0A8C6Y4Z2"/>
<sequence length="418" mass="47714">MAMETLSAANTSFAVDFFKHLCKTQTNTNVLFSPWSISSVMATLYLGAKGHTAEQIAKVLHFNKAGRTETAYSLRHPRVYPKMEELLKNPCISLTKPSPEIQSNIHSRFQALNQEINKSTKNVLLSNVNQLYGDKSVSFQRDFSESMKKYYKVEPQTVNFQETADDARKEINAWIEQQTAGKILSLLNEGSINPFTRLIMVNVLYFKGNWSNTFKKEDTTEQPFRLNKSTSRPIKMMFQHDKFNWKYIDELQAQILELQYIGNDFSMLILLPDDINDDSTGLEMLENKLTYEAFSKWTSPKEMEEVEANVHLPKMQLNIHYELKPLLTNMGITDAFNAEMADFTGVSAERNLGVSQIFHKCFVDINEEGTEAAASTAGTIDGRSDQGAILFAADHPFLFFIRHNKSKNILFWGRFCSP</sequence>
<dbReference type="Pfam" id="PF00079">
    <property type="entry name" value="Serpin"/>
    <property type="match status" value="1"/>
</dbReference>
<dbReference type="GO" id="GO:0005654">
    <property type="term" value="C:nucleoplasm"/>
    <property type="evidence" value="ECO:0007669"/>
    <property type="project" value="Ensembl"/>
</dbReference>
<evidence type="ECO:0000259" key="2">
    <source>
        <dbReference type="SMART" id="SM00093"/>
    </source>
</evidence>
<dbReference type="CDD" id="cd19956">
    <property type="entry name" value="serpinB"/>
    <property type="match status" value="1"/>
</dbReference>
<keyword evidence="4" id="KW-1185">Reference proteome</keyword>
<dbReference type="Gene3D" id="3.30.497.10">
    <property type="entry name" value="Antithrombin, subunit I, domain 2"/>
    <property type="match status" value="1"/>
</dbReference>
<dbReference type="FunFam" id="2.30.39.10:FF:000014">
    <property type="entry name" value="Serpin family B member 9"/>
    <property type="match status" value="1"/>
</dbReference>
<dbReference type="PANTHER" id="PTHR11461:SF61">
    <property type="entry name" value="PLASMINOGEN ACTIVATOR INHIBITOR 2"/>
    <property type="match status" value="1"/>
</dbReference>
<comment type="similarity">
    <text evidence="1">Belongs to the serpin family. Ov-serpin subfamily.</text>
</comment>
<dbReference type="Ensembl" id="ENSNNAT00000025782.1">
    <property type="protein sequence ID" value="ENSNNAP00000024599.1"/>
    <property type="gene ID" value="ENSNNAG00000016136.1"/>
</dbReference>
<dbReference type="Proteomes" id="UP000694559">
    <property type="component" value="Unplaced"/>
</dbReference>
<dbReference type="SMART" id="SM00093">
    <property type="entry name" value="SERPIN"/>
    <property type="match status" value="1"/>
</dbReference>
<dbReference type="InterPro" id="IPR042178">
    <property type="entry name" value="Serpin_sf_1"/>
</dbReference>
<reference evidence="3" key="1">
    <citation type="submission" date="2025-08" db="UniProtKB">
        <authorList>
            <consortium name="Ensembl"/>
        </authorList>
    </citation>
    <scope>IDENTIFICATION</scope>
</reference>
<accession>A0A8C6Y4Z2</accession>
<dbReference type="InterPro" id="IPR036186">
    <property type="entry name" value="Serpin_sf"/>
</dbReference>
<dbReference type="InterPro" id="IPR023796">
    <property type="entry name" value="Serpin_dom"/>
</dbReference>
<dbReference type="InterPro" id="IPR042185">
    <property type="entry name" value="Serpin_sf_2"/>
</dbReference>
<dbReference type="OrthoDB" id="671595at2759"/>
<dbReference type="OMA" id="FWGRFCS"/>
<gene>
    <name evidence="3" type="primary">SERPINB10</name>
</gene>
<dbReference type="InterPro" id="IPR000215">
    <property type="entry name" value="Serpin_fam"/>
</dbReference>
<name>A0A8C6Y4Z2_NAJNA</name>
<dbReference type="GO" id="GO:0004867">
    <property type="term" value="F:serine-type endopeptidase inhibitor activity"/>
    <property type="evidence" value="ECO:0007669"/>
    <property type="project" value="InterPro"/>
</dbReference>
<dbReference type="PANTHER" id="PTHR11461">
    <property type="entry name" value="SERINE PROTEASE INHIBITOR, SERPIN"/>
    <property type="match status" value="1"/>
</dbReference>
<proteinExistence type="inferred from homology"/>
<dbReference type="Gene3D" id="2.30.39.10">
    <property type="entry name" value="Alpha-1-antitrypsin, domain 1"/>
    <property type="match status" value="2"/>
</dbReference>
<dbReference type="SUPFAM" id="SSF56574">
    <property type="entry name" value="Serpins"/>
    <property type="match status" value="1"/>
</dbReference>
<evidence type="ECO:0000256" key="1">
    <source>
        <dbReference type="ARBA" id="ARBA00006426"/>
    </source>
</evidence>
<dbReference type="GeneTree" id="ENSGT00940000161205"/>
<evidence type="ECO:0000313" key="3">
    <source>
        <dbReference type="Ensembl" id="ENSNNAP00000024599.1"/>
    </source>
</evidence>
<organism evidence="3 4">
    <name type="scientific">Naja naja</name>
    <name type="common">Indian cobra</name>
    <dbReference type="NCBI Taxonomy" id="35670"/>
    <lineage>
        <taxon>Eukaryota</taxon>
        <taxon>Metazoa</taxon>
        <taxon>Chordata</taxon>
        <taxon>Craniata</taxon>
        <taxon>Vertebrata</taxon>
        <taxon>Euteleostomi</taxon>
        <taxon>Lepidosauria</taxon>
        <taxon>Squamata</taxon>
        <taxon>Bifurcata</taxon>
        <taxon>Unidentata</taxon>
        <taxon>Episquamata</taxon>
        <taxon>Toxicofera</taxon>
        <taxon>Serpentes</taxon>
        <taxon>Colubroidea</taxon>
        <taxon>Elapidae</taxon>
        <taxon>Elapinae</taxon>
        <taxon>Naja</taxon>
    </lineage>
</organism>
<dbReference type="GO" id="GO:0005615">
    <property type="term" value="C:extracellular space"/>
    <property type="evidence" value="ECO:0007669"/>
    <property type="project" value="InterPro"/>
</dbReference>
<protein>
    <submittedName>
        <fullName evidence="3">Serpin family B member 10</fullName>
    </submittedName>
</protein>
<dbReference type="InterPro" id="IPR023795">
    <property type="entry name" value="Serpin_CS"/>
</dbReference>
<evidence type="ECO:0000313" key="4">
    <source>
        <dbReference type="Proteomes" id="UP000694559"/>
    </source>
</evidence>
<dbReference type="PROSITE" id="PS00284">
    <property type="entry name" value="SERPIN"/>
    <property type="match status" value="1"/>
</dbReference>
<reference evidence="3" key="2">
    <citation type="submission" date="2025-09" db="UniProtKB">
        <authorList>
            <consortium name="Ensembl"/>
        </authorList>
    </citation>
    <scope>IDENTIFICATION</scope>
</reference>
<dbReference type="GO" id="GO:0005829">
    <property type="term" value="C:cytosol"/>
    <property type="evidence" value="ECO:0007669"/>
    <property type="project" value="Ensembl"/>
</dbReference>
<feature type="domain" description="Serpin" evidence="2">
    <location>
        <begin position="15"/>
        <end position="418"/>
    </location>
</feature>